<evidence type="ECO:0000256" key="2">
    <source>
        <dbReference type="ARBA" id="ARBA00012438"/>
    </source>
</evidence>
<dbReference type="Pfam" id="PF08448">
    <property type="entry name" value="PAS_4"/>
    <property type="match status" value="3"/>
</dbReference>
<dbReference type="Gene3D" id="3.30.565.10">
    <property type="entry name" value="Histidine kinase-like ATPase, C-terminal domain"/>
    <property type="match status" value="1"/>
</dbReference>
<dbReference type="InterPro" id="IPR029016">
    <property type="entry name" value="GAF-like_dom_sf"/>
</dbReference>
<evidence type="ECO:0000259" key="7">
    <source>
        <dbReference type="PROSITE" id="PS50109"/>
    </source>
</evidence>
<dbReference type="Pfam" id="PF01590">
    <property type="entry name" value="GAF"/>
    <property type="match status" value="1"/>
</dbReference>
<dbReference type="Gene3D" id="1.10.287.130">
    <property type="match status" value="1"/>
</dbReference>
<dbReference type="Gene3D" id="3.40.50.2300">
    <property type="match status" value="1"/>
</dbReference>
<feature type="domain" description="PAC" evidence="10">
    <location>
        <begin position="914"/>
        <end position="966"/>
    </location>
</feature>
<evidence type="ECO:0000313" key="11">
    <source>
        <dbReference type="EMBL" id="GAA0595711.1"/>
    </source>
</evidence>
<comment type="caution">
    <text evidence="11">The sequence shown here is derived from an EMBL/GenBank/DDBJ whole genome shotgun (WGS) entry which is preliminary data.</text>
</comment>
<feature type="domain" description="Response regulatory" evidence="8">
    <location>
        <begin position="1365"/>
        <end position="1481"/>
    </location>
</feature>
<dbReference type="InterPro" id="IPR013656">
    <property type="entry name" value="PAS_4"/>
</dbReference>
<dbReference type="PANTHER" id="PTHR43304">
    <property type="entry name" value="PHYTOCHROME-LIKE PROTEIN CPH1"/>
    <property type="match status" value="1"/>
</dbReference>
<dbReference type="SMART" id="SM00387">
    <property type="entry name" value="HATPase_c"/>
    <property type="match status" value="1"/>
</dbReference>
<evidence type="ECO:0000313" key="12">
    <source>
        <dbReference type="Proteomes" id="UP001501588"/>
    </source>
</evidence>
<dbReference type="InterPro" id="IPR052162">
    <property type="entry name" value="Sensor_kinase/Photoreceptor"/>
</dbReference>
<feature type="domain" description="PAS" evidence="9">
    <location>
        <begin position="978"/>
        <end position="1048"/>
    </location>
</feature>
<evidence type="ECO:0000256" key="3">
    <source>
        <dbReference type="ARBA" id="ARBA00022553"/>
    </source>
</evidence>
<evidence type="ECO:0000256" key="5">
    <source>
        <dbReference type="ARBA" id="ARBA00022777"/>
    </source>
</evidence>
<dbReference type="CDD" id="cd00082">
    <property type="entry name" value="HisKA"/>
    <property type="match status" value="1"/>
</dbReference>
<dbReference type="InterPro" id="IPR013655">
    <property type="entry name" value="PAS_fold_3"/>
</dbReference>
<dbReference type="SUPFAM" id="SSF55874">
    <property type="entry name" value="ATPase domain of HSP90 chaperone/DNA topoisomerase II/histidine kinase"/>
    <property type="match status" value="1"/>
</dbReference>
<dbReference type="InterPro" id="IPR013767">
    <property type="entry name" value="PAS_fold"/>
</dbReference>
<dbReference type="SUPFAM" id="SSF52172">
    <property type="entry name" value="CheY-like"/>
    <property type="match status" value="1"/>
</dbReference>
<dbReference type="SUPFAM" id="SSF47384">
    <property type="entry name" value="Homodimeric domain of signal transducing histidine kinase"/>
    <property type="match status" value="1"/>
</dbReference>
<dbReference type="InterPro" id="IPR036890">
    <property type="entry name" value="HATPase_C_sf"/>
</dbReference>
<dbReference type="SUPFAM" id="SSF55785">
    <property type="entry name" value="PYP-like sensor domain (PAS domain)"/>
    <property type="match status" value="7"/>
</dbReference>
<evidence type="ECO:0000256" key="4">
    <source>
        <dbReference type="ARBA" id="ARBA00022679"/>
    </source>
</evidence>
<keyword evidence="12" id="KW-1185">Reference proteome</keyword>
<feature type="domain" description="Histidine kinase" evidence="7">
    <location>
        <begin position="1117"/>
        <end position="1341"/>
    </location>
</feature>
<dbReference type="PROSITE" id="PS50109">
    <property type="entry name" value="HIS_KIN"/>
    <property type="match status" value="1"/>
</dbReference>
<dbReference type="PROSITE" id="PS50110">
    <property type="entry name" value="RESPONSE_REGULATORY"/>
    <property type="match status" value="1"/>
</dbReference>
<dbReference type="EC" id="2.7.13.3" evidence="2"/>
<dbReference type="CDD" id="cd18161">
    <property type="entry name" value="REC_hyHK_blue-like"/>
    <property type="match status" value="1"/>
</dbReference>
<keyword evidence="4" id="KW-0808">Transferase</keyword>
<keyword evidence="5" id="KW-0418">Kinase</keyword>
<dbReference type="Pfam" id="PF00512">
    <property type="entry name" value="HisKA"/>
    <property type="match status" value="1"/>
</dbReference>
<organism evidence="11 12">
    <name type="scientific">Craurococcus roseus</name>
    <dbReference type="NCBI Taxonomy" id="77585"/>
    <lineage>
        <taxon>Bacteria</taxon>
        <taxon>Pseudomonadati</taxon>
        <taxon>Pseudomonadota</taxon>
        <taxon>Alphaproteobacteria</taxon>
        <taxon>Acetobacterales</taxon>
        <taxon>Acetobacteraceae</taxon>
        <taxon>Craurococcus</taxon>
    </lineage>
</organism>
<feature type="domain" description="PAC" evidence="10">
    <location>
        <begin position="489"/>
        <end position="545"/>
    </location>
</feature>
<dbReference type="InterPro" id="IPR000014">
    <property type="entry name" value="PAS"/>
</dbReference>
<reference evidence="11 12" key="1">
    <citation type="journal article" date="2019" name="Int. J. Syst. Evol. Microbiol.">
        <title>The Global Catalogue of Microorganisms (GCM) 10K type strain sequencing project: providing services to taxonomists for standard genome sequencing and annotation.</title>
        <authorList>
            <consortium name="The Broad Institute Genomics Platform"/>
            <consortium name="The Broad Institute Genome Sequencing Center for Infectious Disease"/>
            <person name="Wu L."/>
            <person name="Ma J."/>
        </authorList>
    </citation>
    <scope>NUCLEOTIDE SEQUENCE [LARGE SCALE GENOMIC DNA]</scope>
    <source>
        <strain evidence="11 12">JCM 9933</strain>
    </source>
</reference>
<dbReference type="InterPro" id="IPR001610">
    <property type="entry name" value="PAC"/>
</dbReference>
<dbReference type="EMBL" id="BAAAFZ010000060">
    <property type="protein sequence ID" value="GAA0595711.1"/>
    <property type="molecule type" value="Genomic_DNA"/>
</dbReference>
<dbReference type="Pfam" id="PF08447">
    <property type="entry name" value="PAS_3"/>
    <property type="match status" value="3"/>
</dbReference>
<dbReference type="PRINTS" id="PR00344">
    <property type="entry name" value="BCTRLSENSOR"/>
</dbReference>
<dbReference type="CDD" id="cd00130">
    <property type="entry name" value="PAS"/>
    <property type="match status" value="6"/>
</dbReference>
<comment type="catalytic activity">
    <reaction evidence="1">
        <text>ATP + protein L-histidine = ADP + protein N-phospho-L-histidine.</text>
        <dbReference type="EC" id="2.7.13.3"/>
    </reaction>
</comment>
<evidence type="ECO:0000259" key="9">
    <source>
        <dbReference type="PROSITE" id="PS50112"/>
    </source>
</evidence>
<dbReference type="Gene3D" id="3.30.450.40">
    <property type="match status" value="1"/>
</dbReference>
<dbReference type="InterPro" id="IPR003594">
    <property type="entry name" value="HATPase_dom"/>
</dbReference>
<dbReference type="SUPFAM" id="SSF55781">
    <property type="entry name" value="GAF domain-like"/>
    <property type="match status" value="1"/>
</dbReference>
<dbReference type="Gene3D" id="3.30.450.20">
    <property type="entry name" value="PAS domain"/>
    <property type="match status" value="7"/>
</dbReference>
<dbReference type="InterPro" id="IPR035965">
    <property type="entry name" value="PAS-like_dom_sf"/>
</dbReference>
<dbReference type="InterPro" id="IPR001789">
    <property type="entry name" value="Sig_transdc_resp-reg_receiver"/>
</dbReference>
<dbReference type="InterPro" id="IPR004358">
    <property type="entry name" value="Sig_transdc_His_kin-like_C"/>
</dbReference>
<accession>A0ABN1FQR9</accession>
<dbReference type="Pfam" id="PF02518">
    <property type="entry name" value="HATPase_c"/>
    <property type="match status" value="1"/>
</dbReference>
<dbReference type="SMART" id="SM00065">
    <property type="entry name" value="GAF"/>
    <property type="match status" value="1"/>
</dbReference>
<dbReference type="SMART" id="SM00086">
    <property type="entry name" value="PAC"/>
    <property type="match status" value="6"/>
</dbReference>
<dbReference type="InterPro" id="IPR005467">
    <property type="entry name" value="His_kinase_dom"/>
</dbReference>
<feature type="domain" description="PAS" evidence="9">
    <location>
        <begin position="287"/>
        <end position="359"/>
    </location>
</feature>
<evidence type="ECO:0000256" key="1">
    <source>
        <dbReference type="ARBA" id="ARBA00000085"/>
    </source>
</evidence>
<evidence type="ECO:0000259" key="8">
    <source>
        <dbReference type="PROSITE" id="PS50110"/>
    </source>
</evidence>
<dbReference type="CDD" id="cd16919">
    <property type="entry name" value="HATPase_CckA-like"/>
    <property type="match status" value="1"/>
</dbReference>
<protein>
    <recommendedName>
        <fullName evidence="2">histidine kinase</fullName>
        <ecNumber evidence="2">2.7.13.3</ecNumber>
    </recommendedName>
</protein>
<feature type="domain" description="PAS" evidence="9">
    <location>
        <begin position="413"/>
        <end position="484"/>
    </location>
</feature>
<feature type="domain" description="PAC" evidence="10">
    <location>
        <begin position="234"/>
        <end position="286"/>
    </location>
</feature>
<dbReference type="Gene3D" id="2.10.70.100">
    <property type="match status" value="1"/>
</dbReference>
<feature type="domain" description="PAC" evidence="10">
    <location>
        <begin position="360"/>
        <end position="412"/>
    </location>
</feature>
<gene>
    <name evidence="11" type="ORF">GCM10009416_37570</name>
</gene>
<dbReference type="PANTHER" id="PTHR43304:SF1">
    <property type="entry name" value="PAC DOMAIN-CONTAINING PROTEIN"/>
    <property type="match status" value="1"/>
</dbReference>
<dbReference type="PROSITE" id="PS50112">
    <property type="entry name" value="PAS"/>
    <property type="match status" value="4"/>
</dbReference>
<feature type="domain" description="PAS" evidence="9">
    <location>
        <begin position="546"/>
        <end position="592"/>
    </location>
</feature>
<dbReference type="PROSITE" id="PS50113">
    <property type="entry name" value="PAC"/>
    <property type="match status" value="4"/>
</dbReference>
<name>A0ABN1FQR9_9PROT</name>
<dbReference type="SMART" id="SM00388">
    <property type="entry name" value="HisKA"/>
    <property type="match status" value="1"/>
</dbReference>
<dbReference type="InterPro" id="IPR000700">
    <property type="entry name" value="PAS-assoc_C"/>
</dbReference>
<dbReference type="Pfam" id="PF00072">
    <property type="entry name" value="Response_reg"/>
    <property type="match status" value="1"/>
</dbReference>
<evidence type="ECO:0000259" key="10">
    <source>
        <dbReference type="PROSITE" id="PS50113"/>
    </source>
</evidence>
<dbReference type="NCBIfam" id="TIGR00229">
    <property type="entry name" value="sensory_box"/>
    <property type="match status" value="5"/>
</dbReference>
<dbReference type="InterPro" id="IPR036097">
    <property type="entry name" value="HisK_dim/P_sf"/>
</dbReference>
<dbReference type="SMART" id="SM00091">
    <property type="entry name" value="PAS"/>
    <property type="match status" value="6"/>
</dbReference>
<proteinExistence type="predicted"/>
<dbReference type="InterPro" id="IPR003661">
    <property type="entry name" value="HisK_dim/P_dom"/>
</dbReference>
<keyword evidence="3 6" id="KW-0597">Phosphoprotein</keyword>
<sequence>MGGTGFLAGGGEMGALMRRHDWSASPIGRPETWPQSLRSVVGLLLESKFPMFVAWGPELAFLYNDGYRPIFGAKHPRALGLPFREVWPEIWADIEPLVSKALAGEATFHENLHLVMERNGYPEDTWYTFSYSPVRDESGAVAGMFCACTETTGQVFAERRLRESEEDYRYASDLSPQTVWTARPDGQLDRVGSRWGEWTGTSGLGSSWGDALHPDDLARSVEAWTRSVTTGEPYDIQHRARLRDGSYRWMHSRAFPRCDEAGAIVRWYGTTQDIHAAWTAEEALRESEARFRNMADHAPVMMWGTDPDGYCTWLNRRWYEFTGQVEAEALGLGWAKATHPDDQKAAEEAFLAANAAQGPFRVEYRLRRADGVYRWAIDAASPRFGPDGGFLGYIGSVIDIGDRREAEDALREGNERLTLATEATGVGIWDYDLVSGALRWDDRCKALFGLPPSAEVDYGTFLAGLHPDDRGTTDAAVQRALAPDGPGEYDIEYRTVGLEDRMERWIAAKGRAFFEGQGAARRAVRFVGTVRDIGERKAAVQALRESETRLRGVLEGMNEGFVLLDRGFRVLAINPAGLRFEGREAAAILGKTHWEAWPGTEDAEQGRLYKRAMAEQVPVAADVEYAWPDGRGRWFEVRAYPVPEGLAVFYRDVTERKRTEARRLALAELGDRVRDIEDPAELSFAAAEILGRTLGVSRAGYGTIDTAAETITIERDWNAPGIKSLAGVLRFRDYGSYIEDLKRGETAIVADAEKDPRTAATAEALKAISAQAFINMPVTEQGGIVALLYLNHATAREWPPEELAFVREAAGRTRTAVERRRAEQALRHSEAEARRLAAQQSATLGQLAEGVIVTDAAGRITLINEAAGRLHGARRLDVAPDAYSETYSLLTEDGRPYPSLDLPLARAVRGETVLEARWRIRRPDGGEVLAVGNARPVLDGAGRQIGAVLTIRDDTARRAAEEALERLNRSLEETVAARTRELDRVWRNSRDLLVVVGADGVFRAVNPAWAAILGHGPGEVVGRSFLDFVWPEDAGPTRDALDAAASAGDLTDFENRYTHKDGTPRWISWRTSLEGDLVYAYGRDVTAEKEQADALRRAEEQLRQSQKMEAVGQLTGGIAHDFNNLLTGIAGSLEMLNARISQGRIMEVDRYVTAAQGAAKRAAALTHRLLAFSRRQTLDPKPIDLNRLVAGMEELVRRTVGPAVAVEVVAAGGLWTTLADPNQLENALLNLCINARDAMPDGGKLTIETANKWLDARAARERDLPPGQYVSLCVSDTGIGMTPDVARRAFDPFFTTKPIGMGTGLGLSMIYGFVRQSGGQARIYSEPGKGTLVCLYLPRHQGGGADEGAEPAAEAPKPRAGRGETVLVVDDEPTVRMLIGEVLEDLGYTAIEAADGASGLKALRSADRIDLLVTDVGLPGGMNGRQLADAAREARPGLKVLFITGYAENAVLNHGHLDPGMHVLTKPFSMEALASRIKDLIAGA</sequence>
<feature type="modified residue" description="4-aspartylphosphate" evidence="6">
    <location>
        <position position="1415"/>
    </location>
</feature>
<dbReference type="SMART" id="SM00448">
    <property type="entry name" value="REC"/>
    <property type="match status" value="1"/>
</dbReference>
<dbReference type="InterPro" id="IPR003018">
    <property type="entry name" value="GAF"/>
</dbReference>
<dbReference type="Pfam" id="PF00989">
    <property type="entry name" value="PAS"/>
    <property type="match status" value="1"/>
</dbReference>
<dbReference type="InterPro" id="IPR011006">
    <property type="entry name" value="CheY-like_superfamily"/>
</dbReference>
<evidence type="ECO:0000256" key="6">
    <source>
        <dbReference type="PROSITE-ProRule" id="PRU00169"/>
    </source>
</evidence>
<dbReference type="Proteomes" id="UP001501588">
    <property type="component" value="Unassembled WGS sequence"/>
</dbReference>